<dbReference type="InterPro" id="IPR050297">
    <property type="entry name" value="LipidA_mod_glycosyltrf_83"/>
</dbReference>
<accession>A0ABW1ETK3</accession>
<dbReference type="PANTHER" id="PTHR33908">
    <property type="entry name" value="MANNOSYLTRANSFERASE YKCB-RELATED"/>
    <property type="match status" value="1"/>
</dbReference>
<evidence type="ECO:0000256" key="1">
    <source>
        <dbReference type="ARBA" id="ARBA00004651"/>
    </source>
</evidence>
<sequence>MSITQNRPERPGADGSTAAPGPVRPRAARPPYERPVLAVIAAACALVACWDLDGRALSPYAPAAVRSMAHSWKAFLFGALDPASSLTVDKIPGALWPQALSVRLFGFHPWAVFLPQAVFAVLTVLVLHRAVRRHAGPPAALLAAAAMACTPVAAALAHFAWPDTLLTLLLVLAADATLRAVDGGRLGPLLMAGVWVGLAVHAKMLEAWGVLPALAAVHLLAAPTALARRLRDLALAGVVTAAVSCAWMAVVWAVPAEDRPYVDATSDNDPFSMVFDYNGLDRFNAQTQSAGTYPYRSGLFDAVFGLLGTQVMWLFPAAAAAVVWTLLRRRRAGRTDPARAGVLLWAGWLGTYATVFSVAQINHVAYAVVLGPPLAALAGVGLAGCAQGFREGIRERGRRAWALPVLVAATAAWAVVLTRRAPGFRPWLPGLVTTLAVLAVLLLLGLLLAVFRGPLLSGTAPGGPLLRRSRERLAAAGVVLGVAAALAAPATWTVSTAAREYTGISTSPEAGPLFADWEFVDAPPEVRAQLSAAAAEFLKPENLGQVLGPTVPAAADLAALRFAAERSDGRRYALAVSDAVRAADLIADSGASVLPMGGFTGRVPFPDREHFLSLLRAGELRYVLAVPPTQPGPPTATTANLEWVAANCAPVDPAEYGVGAPAADAAAGPGGAAPSRLYDCAGRAPAAP</sequence>
<protein>
    <submittedName>
        <fullName evidence="12">ArnT family glycosyltransferase</fullName>
        <ecNumber evidence="12">2.4.-.-</ecNumber>
    </submittedName>
</protein>
<dbReference type="InterPro" id="IPR056785">
    <property type="entry name" value="YkcA/B-like_C"/>
</dbReference>
<feature type="region of interest" description="Disordered" evidence="8">
    <location>
        <begin position="1"/>
        <end position="25"/>
    </location>
</feature>
<proteinExistence type="predicted"/>
<dbReference type="Pfam" id="PF13231">
    <property type="entry name" value="PMT_2"/>
    <property type="match status" value="1"/>
</dbReference>
<feature type="transmembrane region" description="Helical" evidence="9">
    <location>
        <begin position="401"/>
        <end position="421"/>
    </location>
</feature>
<feature type="transmembrane region" description="Helical" evidence="9">
    <location>
        <begin position="302"/>
        <end position="327"/>
    </location>
</feature>
<evidence type="ECO:0000256" key="5">
    <source>
        <dbReference type="ARBA" id="ARBA00022692"/>
    </source>
</evidence>
<evidence type="ECO:0000256" key="2">
    <source>
        <dbReference type="ARBA" id="ARBA00022475"/>
    </source>
</evidence>
<evidence type="ECO:0000313" key="13">
    <source>
        <dbReference type="Proteomes" id="UP001596067"/>
    </source>
</evidence>
<feature type="domain" description="Glycosyltransferase RgtA/B/C/D-like" evidence="10">
    <location>
        <begin position="90"/>
        <end position="246"/>
    </location>
</feature>
<keyword evidence="7 9" id="KW-0472">Membrane</keyword>
<evidence type="ECO:0000256" key="4">
    <source>
        <dbReference type="ARBA" id="ARBA00022679"/>
    </source>
</evidence>
<dbReference type="Proteomes" id="UP001596067">
    <property type="component" value="Unassembled WGS sequence"/>
</dbReference>
<dbReference type="EC" id="2.4.-.-" evidence="12"/>
<dbReference type="PANTHER" id="PTHR33908:SF3">
    <property type="entry name" value="UNDECAPRENYL PHOSPHATE-ALPHA-4-AMINO-4-DEOXY-L-ARABINOSE ARABINOSYL TRANSFERASE"/>
    <property type="match status" value="1"/>
</dbReference>
<dbReference type="EMBL" id="JBHSOD010000007">
    <property type="protein sequence ID" value="MFC5884938.1"/>
    <property type="molecule type" value="Genomic_DNA"/>
</dbReference>
<feature type="transmembrane region" description="Helical" evidence="9">
    <location>
        <begin position="472"/>
        <end position="492"/>
    </location>
</feature>
<gene>
    <name evidence="12" type="ORF">ACFP0N_08120</name>
</gene>
<evidence type="ECO:0000259" key="10">
    <source>
        <dbReference type="Pfam" id="PF13231"/>
    </source>
</evidence>
<comment type="subcellular location">
    <subcellularLocation>
        <location evidence="1">Cell membrane</location>
        <topology evidence="1">Multi-pass membrane protein</topology>
    </subcellularLocation>
</comment>
<comment type="caution">
    <text evidence="12">The sequence shown here is derived from an EMBL/GenBank/DDBJ whole genome shotgun (WGS) entry which is preliminary data.</text>
</comment>
<evidence type="ECO:0000256" key="7">
    <source>
        <dbReference type="ARBA" id="ARBA00023136"/>
    </source>
</evidence>
<feature type="transmembrane region" description="Helical" evidence="9">
    <location>
        <begin position="233"/>
        <end position="254"/>
    </location>
</feature>
<feature type="transmembrane region" description="Helical" evidence="9">
    <location>
        <begin position="107"/>
        <end position="127"/>
    </location>
</feature>
<keyword evidence="5 9" id="KW-0812">Transmembrane</keyword>
<keyword evidence="4 12" id="KW-0808">Transferase</keyword>
<feature type="domain" description="Putative mannosyltransferase YkcA/B-like C-terminal" evidence="11">
    <location>
        <begin position="561"/>
        <end position="647"/>
    </location>
</feature>
<evidence type="ECO:0000256" key="6">
    <source>
        <dbReference type="ARBA" id="ARBA00022989"/>
    </source>
</evidence>
<evidence type="ECO:0000256" key="9">
    <source>
        <dbReference type="SAM" id="Phobius"/>
    </source>
</evidence>
<evidence type="ECO:0000259" key="11">
    <source>
        <dbReference type="Pfam" id="PF24878"/>
    </source>
</evidence>
<dbReference type="InterPro" id="IPR038731">
    <property type="entry name" value="RgtA/B/C-like"/>
</dbReference>
<feature type="transmembrane region" description="Helical" evidence="9">
    <location>
        <begin position="339"/>
        <end position="359"/>
    </location>
</feature>
<feature type="transmembrane region" description="Helical" evidence="9">
    <location>
        <begin position="139"/>
        <end position="161"/>
    </location>
</feature>
<feature type="transmembrane region" description="Helical" evidence="9">
    <location>
        <begin position="207"/>
        <end position="226"/>
    </location>
</feature>
<feature type="transmembrane region" description="Helical" evidence="9">
    <location>
        <begin position="365"/>
        <end position="389"/>
    </location>
</feature>
<dbReference type="RefSeq" id="WP_313762806.1">
    <property type="nucleotide sequence ID" value="NZ_BAAAVH010000039.1"/>
</dbReference>
<organism evidence="12 13">
    <name type="scientific">Kitasatospora aburaviensis</name>
    <dbReference type="NCBI Taxonomy" id="67265"/>
    <lineage>
        <taxon>Bacteria</taxon>
        <taxon>Bacillati</taxon>
        <taxon>Actinomycetota</taxon>
        <taxon>Actinomycetes</taxon>
        <taxon>Kitasatosporales</taxon>
        <taxon>Streptomycetaceae</taxon>
        <taxon>Kitasatospora</taxon>
    </lineage>
</organism>
<feature type="transmembrane region" description="Helical" evidence="9">
    <location>
        <begin position="427"/>
        <end position="451"/>
    </location>
</feature>
<dbReference type="Pfam" id="PF24878">
    <property type="entry name" value="YkcB_C"/>
    <property type="match status" value="1"/>
</dbReference>
<keyword evidence="3 12" id="KW-0328">Glycosyltransferase</keyword>
<evidence type="ECO:0000256" key="8">
    <source>
        <dbReference type="SAM" id="MobiDB-lite"/>
    </source>
</evidence>
<keyword evidence="2" id="KW-1003">Cell membrane</keyword>
<evidence type="ECO:0000313" key="12">
    <source>
        <dbReference type="EMBL" id="MFC5884938.1"/>
    </source>
</evidence>
<evidence type="ECO:0000256" key="3">
    <source>
        <dbReference type="ARBA" id="ARBA00022676"/>
    </source>
</evidence>
<keyword evidence="6 9" id="KW-1133">Transmembrane helix</keyword>
<keyword evidence="13" id="KW-1185">Reference proteome</keyword>
<dbReference type="GO" id="GO:0016757">
    <property type="term" value="F:glycosyltransferase activity"/>
    <property type="evidence" value="ECO:0007669"/>
    <property type="project" value="UniProtKB-KW"/>
</dbReference>
<name>A0ABW1ETK3_9ACTN</name>
<reference evidence="13" key="1">
    <citation type="journal article" date="2019" name="Int. J. Syst. Evol. Microbiol.">
        <title>The Global Catalogue of Microorganisms (GCM) 10K type strain sequencing project: providing services to taxonomists for standard genome sequencing and annotation.</title>
        <authorList>
            <consortium name="The Broad Institute Genomics Platform"/>
            <consortium name="The Broad Institute Genome Sequencing Center for Infectious Disease"/>
            <person name="Wu L."/>
            <person name="Ma J."/>
        </authorList>
    </citation>
    <scope>NUCLEOTIDE SEQUENCE [LARGE SCALE GENOMIC DNA]</scope>
    <source>
        <strain evidence="13">CGMCC 4.1469</strain>
    </source>
</reference>